<dbReference type="SUPFAM" id="SSF48371">
    <property type="entry name" value="ARM repeat"/>
    <property type="match status" value="2"/>
</dbReference>
<protein>
    <submittedName>
        <fullName evidence="4">Ras GTPase activating protein</fullName>
    </submittedName>
</protein>
<evidence type="ECO:0000313" key="5">
    <source>
        <dbReference type="Proteomes" id="UP001431209"/>
    </source>
</evidence>
<dbReference type="Pfam" id="PF00616">
    <property type="entry name" value="RasGAP"/>
    <property type="match status" value="2"/>
</dbReference>
<name>A0AAW2YJS8_9EUKA</name>
<feature type="compositionally biased region" description="Low complexity" evidence="2">
    <location>
        <begin position="1831"/>
        <end position="1853"/>
    </location>
</feature>
<accession>A0AAW2YJS8</accession>
<dbReference type="PROSITE" id="PS50018">
    <property type="entry name" value="RAS_GTPASE_ACTIV_2"/>
    <property type="match status" value="1"/>
</dbReference>
<evidence type="ECO:0000256" key="1">
    <source>
        <dbReference type="ARBA" id="ARBA00022468"/>
    </source>
</evidence>
<proteinExistence type="predicted"/>
<evidence type="ECO:0000256" key="2">
    <source>
        <dbReference type="SAM" id="MobiDB-lite"/>
    </source>
</evidence>
<dbReference type="PANTHER" id="PTHR10194">
    <property type="entry name" value="RAS GTPASE-ACTIVATING PROTEINS"/>
    <property type="match status" value="1"/>
</dbReference>
<evidence type="ECO:0000259" key="3">
    <source>
        <dbReference type="PROSITE" id="PS50018"/>
    </source>
</evidence>
<dbReference type="SMART" id="SM00323">
    <property type="entry name" value="RasGAP"/>
    <property type="match status" value="1"/>
</dbReference>
<organism evidence="4 5">
    <name type="scientific">Acrasis kona</name>
    <dbReference type="NCBI Taxonomy" id="1008807"/>
    <lineage>
        <taxon>Eukaryota</taxon>
        <taxon>Discoba</taxon>
        <taxon>Heterolobosea</taxon>
        <taxon>Tetramitia</taxon>
        <taxon>Eutetramitia</taxon>
        <taxon>Acrasidae</taxon>
        <taxon>Acrasis</taxon>
    </lineage>
</organism>
<dbReference type="InterPro" id="IPR016024">
    <property type="entry name" value="ARM-type_fold"/>
</dbReference>
<dbReference type="Proteomes" id="UP001431209">
    <property type="component" value="Unassembled WGS sequence"/>
</dbReference>
<reference evidence="4 5" key="1">
    <citation type="submission" date="2024-03" db="EMBL/GenBank/DDBJ databases">
        <title>The Acrasis kona genome and developmental transcriptomes reveal deep origins of eukaryotic multicellular pathways.</title>
        <authorList>
            <person name="Sheikh S."/>
            <person name="Fu C.-J."/>
            <person name="Brown M.W."/>
            <person name="Baldauf S.L."/>
        </authorList>
    </citation>
    <scope>NUCLEOTIDE SEQUENCE [LARGE SCALE GENOMIC DNA]</scope>
    <source>
        <strain evidence="4 5">ATCC MYA-3509</strain>
    </source>
</reference>
<dbReference type="Gene3D" id="1.10.506.10">
    <property type="entry name" value="GTPase Activation - p120gap, domain 1"/>
    <property type="match status" value="2"/>
</dbReference>
<evidence type="ECO:0000313" key="4">
    <source>
        <dbReference type="EMBL" id="KAL0477265.1"/>
    </source>
</evidence>
<dbReference type="InterPro" id="IPR036865">
    <property type="entry name" value="CRAL-TRIO_dom_sf"/>
</dbReference>
<comment type="caution">
    <text evidence="4">The sequence shown here is derived from an EMBL/GenBank/DDBJ whole genome shotgun (WGS) entry which is preliminary data.</text>
</comment>
<dbReference type="CDD" id="cd00170">
    <property type="entry name" value="SEC14"/>
    <property type="match status" value="1"/>
</dbReference>
<feature type="compositionally biased region" description="Polar residues" evidence="2">
    <location>
        <begin position="87"/>
        <end position="96"/>
    </location>
</feature>
<feature type="region of interest" description="Disordered" evidence="2">
    <location>
        <begin position="1831"/>
        <end position="1857"/>
    </location>
</feature>
<dbReference type="Pfam" id="PF13716">
    <property type="entry name" value="CRAL_TRIO_2"/>
    <property type="match status" value="1"/>
</dbReference>
<dbReference type="InterPro" id="IPR001251">
    <property type="entry name" value="CRAL-TRIO_dom"/>
</dbReference>
<dbReference type="GO" id="GO:0005096">
    <property type="term" value="F:GTPase activator activity"/>
    <property type="evidence" value="ECO:0007669"/>
    <property type="project" value="UniProtKB-KW"/>
</dbReference>
<dbReference type="EMBL" id="JAOPGA020000156">
    <property type="protein sequence ID" value="KAL0477265.1"/>
    <property type="molecule type" value="Genomic_DNA"/>
</dbReference>
<keyword evidence="1" id="KW-0343">GTPase activation</keyword>
<keyword evidence="5" id="KW-1185">Reference proteome</keyword>
<dbReference type="SUPFAM" id="SSF48350">
    <property type="entry name" value="GTPase activation domain, GAP"/>
    <property type="match status" value="1"/>
</dbReference>
<feature type="region of interest" description="Disordered" evidence="2">
    <location>
        <begin position="2621"/>
        <end position="2644"/>
    </location>
</feature>
<gene>
    <name evidence="4" type="ORF">AKO1_005517</name>
</gene>
<dbReference type="Gene3D" id="3.40.525.10">
    <property type="entry name" value="CRAL-TRIO lipid binding domain"/>
    <property type="match status" value="1"/>
</dbReference>
<dbReference type="InterPro" id="IPR001936">
    <property type="entry name" value="RasGAP_dom"/>
</dbReference>
<dbReference type="PANTHER" id="PTHR10194:SF60">
    <property type="entry name" value="RAS GTPASE-ACTIVATING PROTEIN RASKOL"/>
    <property type="match status" value="1"/>
</dbReference>
<feature type="region of interest" description="Disordered" evidence="2">
    <location>
        <begin position="64"/>
        <end position="96"/>
    </location>
</feature>
<dbReference type="InterPro" id="IPR008936">
    <property type="entry name" value="Rho_GTPase_activation_prot"/>
</dbReference>
<dbReference type="InterPro" id="IPR039360">
    <property type="entry name" value="Ras_GTPase"/>
</dbReference>
<feature type="domain" description="Ras-GAP" evidence="3">
    <location>
        <begin position="1209"/>
        <end position="1416"/>
    </location>
</feature>
<sequence length="2659" mass="301234">MSDYLNFAIKDKKLSLPNHHYDNKFYDHDFDDLLVEELMMRASAHDSDEIMLEENLQLSTEMDSVLDDLSSTPNRPNRLFMDDSENDSSVTPNSPISRSSVFKPNKIYSIHRDMLDSSRCNKSLDEVVAKMLLDVVLRRIMYGVDVFEQLSEEPNLTRTGLLHEDRIKYLCRQIVFKLSLTNPDVVSHKLVTEAIGSEHETSLTQNKLTYDTQQQMQNVSSMNRVSAATFTEAHLMKQFKCIECCNFTLQSLTSLLNVLANSKLFIKNYNMDLADSTRIAVWNWIMNYSKEFADMYRALSGPSVLLAKAAGDLLEVLSNQVKSKKDRRPIYYPLMSMLCVLIPDKFTTAVNNLIKNDSKDSVSTLIKEILKNVKGKDKSLLNLSVQCFTDLYRVSNFISVKSTAPCLLAPQIEDVLKENLISPQLFSDKKEALLPGTFSGNAIGAGDDQEVSLVANFIVACYLRNPSQSIIKVFSTMCDGVMEQKLSLVKALLSLDNDPFPPASDARDPNTKRLATSYSVICDSLKQMFKEACASFEKLEQCSEEEGKELGDDVLHALIGSGLMKDTSSLLLLQQNFVGTKDVKRSGNLFKKGNEKENEAMVKKERSAKILFELMSTLLYLFGGDPALFLDTTSSLQKGRTNHVMVNEASMSAMADVFITTKHPVLSQQTSRLFEKLYLDKYLLLWRPKHEATATDQVMTYTKITTNVLDKLSSALIQFSDDHTVKSILSLLRYITYCGKMYYMRHQKDLTPDVTNARWRTNIIERLASNLLVCLCSSSHIWSLTTLCLRDLCDQIEIMQNQDSKYLNYLFYRQLTNVNVMGANDGIQVDKERHAQIQLFRRVEIQTKTNLAAFDEVYGRWKVALQEFTRANANSNQTNNVRDLFNNYTAFMCALGGVCLHDNDNKTLDDFLDQLINQIVNENILIQFIVRGSIADDLAPALYDRLFRHMLKALKTSQDGVISANARNDTFVEHFIEIISRIVNSKDATFDLALASEFDTLVSVLFRYFANNKQAVNFKIKLCQLVESVIDKSEYITFKDEHTFRTGVIEDLSTWCKSGDEQLEMASVKALSQVLDNYQINNERSEQYAKYFVLLRDGLVTRKAPQESAVLALSRLLNCNVSLGLEHFMDMVYSQDEYIRSIFINLIATLLKKGGLGLAVQESEEQGDDNSGAVAECAVDPYVDMTRRLLFGYDYSLIFALFSQTKNPEKDELCEAIVRIFMKVGGSKELLNLLQKSVTLEVSTTEHPETLFRANSAASKLMKSYCTRTCQGLMQSTMGALIDEMNANPTKFEIDPEKAAPRGEDAAANQENVLKVTQNFIDAIVNSTNVTPPSYIKYCQYLSRHVGDKFPGKSKDDSDDEFTFEYKNIAVGGFMFLRLFCPAITSPQLYGLEQLNSNDSRRFGIIITKILQNIANGVYKSQKEAFMAPFEDMIKNSMRSVKLYFDDMVDNNPCGEFPDESDLVSPSELEAAFGVVHRYLQNYSEGLRAFLQKNNAYDEFTKVLTALGQAPEVTKKAASAAAARKKQTVGEEEYSSAIYKEFMTKMSSKQLVANSWHARRLFFQSDVSAAAAAKNDRNQHVVYFVPHRLLNTKNNVASDWELITYVIYTTMEKVFREPYALVMDCTNWKPFQSIPLNVLLRLIKMYPTGAKKNLREVFVINANQTFKDCTKHLSNLGNVDKIKWQFLDSTMTDLHVRLGLPSPQPLQHLACSDIKWERDNKSITSLQCITPDNKSMEIKISSDKLYLIYPSDRFLNKYDGVRVECIALSDIISVEPKRTLLNVSKRDYVIKYYVDDKMDPDRELHAIVRSNSQNQDVEIINQLRRINSTQSAHASLSASSSPSPSSPSPSSSSNTVVKKRKLKISDVPGQLLSISFLNLESQNPQTRLSAYNLLTSIIVAFQLPITNMIESENLSVPRNTEDLVLELSEKMAVHKADLTIEFMTEALKAFSRIEPKSQIMCAKILKPWIKNLTLYSDVQNGSSADKKKMLHDWFEMLTRVSCQHSQVFPALAEIWTLVSNEQENMLYLGLDSAIHYGLEIGIYGDQQMVGDLIITLASHCPKEANVAMRIIQKILHLLHSELDVVDLCNKPSKQLYQDKAWCELFLYVKYLMMLSFQNRLNVEINLPSLMHMVTLLVGRGDVHLRSAIYALSVNMIHSMAESVVVDREERNRLIGTCNQLDHHMLNLYMGSSSNKCDPFVTVNSNSVPIAAIEVCDYESLCVFLIQTVSIVKNKSDAWINEWMQLCKKVMDNNSAKVTLFCNSLIPYGHMSSCHEAAACAVDIIPFIMDFMSHHLNDENVFMSCMLSVTVLIKDKDPSQLSPSLLQMMDKLYLISILTLQIVNHKEMHVAIDLIIVLLDNMYQCRAFDPYRSLAHHFHSKYSSVQDAGDDVVQQFEAAVGLSFTQHFSFVIAILVQRALVMTETRSSAIALVKQFLVISNKMEYSTSDSLGFITALIPFERQYNTTLYCEYLFQKAHFEHERGELAFLFQKYLFHIVSDLVTNVEKLNVYKTIQRGLELLRSHFNEVFKDYHSLTHVVKVYTSADESVVEAALSLFKTMSNGMGSSSKSLNMVEPFEDCKMKGFRQYNRFDKVDKDVQVKTKVSRIIVDYIGKHFVTSASSAGAGSRSIKGRRNVLTPSSSPSSCHAKVQSISVLNKLD</sequence>